<name>A0A367VJ11_9PROT</name>
<feature type="domain" description="DUF218" evidence="3">
    <location>
        <begin position="54"/>
        <end position="178"/>
    </location>
</feature>
<dbReference type="Proteomes" id="UP000253061">
    <property type="component" value="Unassembled WGS sequence"/>
</dbReference>
<dbReference type="CDD" id="cd06259">
    <property type="entry name" value="YdcF-like"/>
    <property type="match status" value="1"/>
</dbReference>
<feature type="transmembrane region" description="Helical" evidence="2">
    <location>
        <begin position="20"/>
        <end position="39"/>
    </location>
</feature>
<feature type="region of interest" description="Disordered" evidence="1">
    <location>
        <begin position="216"/>
        <end position="242"/>
    </location>
</feature>
<evidence type="ECO:0000256" key="2">
    <source>
        <dbReference type="SAM" id="Phobius"/>
    </source>
</evidence>
<reference evidence="4 5" key="1">
    <citation type="submission" date="2014-07" db="EMBL/GenBank/DDBJ databases">
        <title>Draft genome sequence of Thalassospira profundimaris R8-17.</title>
        <authorList>
            <person name="Lai Q."/>
            <person name="Shao Z."/>
        </authorList>
    </citation>
    <scope>NUCLEOTIDE SEQUENCE [LARGE SCALE GENOMIC DNA]</scope>
    <source>
        <strain evidence="4 5">R8-17</strain>
    </source>
</reference>
<evidence type="ECO:0000259" key="3">
    <source>
        <dbReference type="Pfam" id="PF02698"/>
    </source>
</evidence>
<proteinExistence type="predicted"/>
<gene>
    <name evidence="4" type="ORF">TH6_00815</name>
</gene>
<evidence type="ECO:0000256" key="1">
    <source>
        <dbReference type="SAM" id="MobiDB-lite"/>
    </source>
</evidence>
<protein>
    <recommendedName>
        <fullName evidence="3">DUF218 domain-containing protein</fullName>
    </recommendedName>
</protein>
<keyword evidence="2" id="KW-0472">Membrane</keyword>
<keyword evidence="2" id="KW-0812">Transmembrane</keyword>
<evidence type="ECO:0000313" key="4">
    <source>
        <dbReference type="EMBL" id="RCK25205.1"/>
    </source>
</evidence>
<organism evidence="4 5">
    <name type="scientific">Thalassospira profundimaris</name>
    <dbReference type="NCBI Taxonomy" id="502049"/>
    <lineage>
        <taxon>Bacteria</taxon>
        <taxon>Pseudomonadati</taxon>
        <taxon>Pseudomonadota</taxon>
        <taxon>Alphaproteobacteria</taxon>
        <taxon>Rhodospirillales</taxon>
        <taxon>Thalassospiraceae</taxon>
        <taxon>Thalassospira</taxon>
    </lineage>
</organism>
<dbReference type="RefSeq" id="WP_062956699.1">
    <property type="nucleotide sequence ID" value="NZ_JPWB01000001.1"/>
</dbReference>
<evidence type="ECO:0000313" key="5">
    <source>
        <dbReference type="Proteomes" id="UP000253061"/>
    </source>
</evidence>
<dbReference type="InterPro" id="IPR003848">
    <property type="entry name" value="DUF218"/>
</dbReference>
<comment type="caution">
    <text evidence="4">The sequence shown here is derived from an EMBL/GenBank/DDBJ whole genome shotgun (WGS) entry which is preliminary data.</text>
</comment>
<dbReference type="AlphaFoldDB" id="A0A367VJ11"/>
<dbReference type="EMBL" id="JPWB01000001">
    <property type="protein sequence ID" value="RCK25205.1"/>
    <property type="molecule type" value="Genomic_DNA"/>
</dbReference>
<keyword evidence="2" id="KW-1133">Transmembrane helix</keyword>
<sequence>MNKPPLSVQHRRRFRRFRFLLSALIFCGLIWAAGFVWYVDYIPKSVDSPTQKTDAIVVLTGGSERLSEGRRLLVRGLADKLFISGVYRGVEVDELLSVGKSDPRLISCCVVLGHVAENTRGNAIETAVWMYEEDYQSLRIVTANYHMPRSLLEFKSLMPDVEIVAHPVFPDNVKIENWWRFPGSTALIASEYNKYVFASLRNTLLNWLPNGDRRALRSPGGTSGDAPDLDDYSASNGVRKGG</sequence>
<dbReference type="Pfam" id="PF02698">
    <property type="entry name" value="DUF218"/>
    <property type="match status" value="1"/>
</dbReference>
<accession>A0A367VJ11</accession>